<dbReference type="Pfam" id="PF04055">
    <property type="entry name" value="Radical_SAM"/>
    <property type="match status" value="1"/>
</dbReference>
<keyword evidence="7 10" id="KW-0408">Iron</keyword>
<dbReference type="SFLD" id="SFLDG01082">
    <property type="entry name" value="B12-binding_domain_containing"/>
    <property type="match status" value="1"/>
</dbReference>
<dbReference type="InterPro" id="IPR013785">
    <property type="entry name" value="Aldolase_TIM"/>
</dbReference>
<dbReference type="InterPro" id="IPR007197">
    <property type="entry name" value="rSAM"/>
</dbReference>
<keyword evidence="8 10" id="KW-0411">Iron-sulfur</keyword>
<evidence type="ECO:0000259" key="11">
    <source>
        <dbReference type="PROSITE" id="PS51918"/>
    </source>
</evidence>
<dbReference type="InterPro" id="IPR004559">
    <property type="entry name" value="HemW-like"/>
</dbReference>
<keyword evidence="5 10" id="KW-0949">S-adenosyl-L-methionine</keyword>
<dbReference type="SUPFAM" id="SSF102114">
    <property type="entry name" value="Radical SAM enzymes"/>
    <property type="match status" value="1"/>
</dbReference>
<evidence type="ECO:0000256" key="6">
    <source>
        <dbReference type="ARBA" id="ARBA00022723"/>
    </source>
</evidence>
<evidence type="ECO:0000256" key="8">
    <source>
        <dbReference type="ARBA" id="ARBA00023014"/>
    </source>
</evidence>
<dbReference type="Proteomes" id="UP001595886">
    <property type="component" value="Unassembled WGS sequence"/>
</dbReference>
<evidence type="ECO:0000256" key="3">
    <source>
        <dbReference type="ARBA" id="ARBA00017228"/>
    </source>
</evidence>
<dbReference type="InterPro" id="IPR010723">
    <property type="entry name" value="HemN_C"/>
</dbReference>
<dbReference type="SFLD" id="SFLDG01065">
    <property type="entry name" value="anaerobic_coproporphyrinogen-I"/>
    <property type="match status" value="1"/>
</dbReference>
<dbReference type="PROSITE" id="PS51918">
    <property type="entry name" value="RADICAL_SAM"/>
    <property type="match status" value="1"/>
</dbReference>
<comment type="function">
    <text evidence="10">Probably acts as a heme chaperone, transferring heme to an unknown acceptor. Binds one molecule of heme per monomer, possibly covalently. Binds 1 [4Fe-4S] cluster. The cluster is coordinated with 3 cysteines and an exchangeable S-adenosyl-L-methionine.</text>
</comment>
<keyword evidence="6 10" id="KW-0479">Metal-binding</keyword>
<accession>A0ABV9QX45</accession>
<evidence type="ECO:0000256" key="2">
    <source>
        <dbReference type="ARBA" id="ARBA00006100"/>
    </source>
</evidence>
<keyword evidence="4 10" id="KW-0349">Heme</keyword>
<keyword evidence="10" id="KW-0004">4Fe-4S</keyword>
<dbReference type="Gene3D" id="3.20.20.70">
    <property type="entry name" value="Aldolase class I"/>
    <property type="match status" value="1"/>
</dbReference>
<dbReference type="RefSeq" id="WP_380022233.1">
    <property type="nucleotide sequence ID" value="NZ_JBHSHD010000012.1"/>
</dbReference>
<dbReference type="Pfam" id="PF06969">
    <property type="entry name" value="HemN_C"/>
    <property type="match status" value="1"/>
</dbReference>
<dbReference type="InterPro" id="IPR034505">
    <property type="entry name" value="Coproporphyrinogen-III_oxidase"/>
</dbReference>
<comment type="similarity">
    <text evidence="2">Belongs to the anaerobic coproporphyrinogen-III oxidase family. HemW subfamily.</text>
</comment>
<dbReference type="SFLD" id="SFLDF00562">
    <property type="entry name" value="HemN-like__clustered_with_heat"/>
    <property type="match status" value="1"/>
</dbReference>
<evidence type="ECO:0000256" key="1">
    <source>
        <dbReference type="ARBA" id="ARBA00001966"/>
    </source>
</evidence>
<reference evidence="13" key="1">
    <citation type="journal article" date="2019" name="Int. J. Syst. Evol. Microbiol.">
        <title>The Global Catalogue of Microorganisms (GCM) 10K type strain sequencing project: providing services to taxonomists for standard genome sequencing and annotation.</title>
        <authorList>
            <consortium name="The Broad Institute Genomics Platform"/>
            <consortium name="The Broad Institute Genome Sequencing Center for Infectious Disease"/>
            <person name="Wu L."/>
            <person name="Ma J."/>
        </authorList>
    </citation>
    <scope>NUCLEOTIDE SEQUENCE [LARGE SCALE GENOMIC DNA]</scope>
    <source>
        <strain evidence="13">CCUG 30340</strain>
    </source>
</reference>
<organism evidence="12 13">
    <name type="scientific">Dokdonella ginsengisoli</name>
    <dbReference type="NCBI Taxonomy" id="363846"/>
    <lineage>
        <taxon>Bacteria</taxon>
        <taxon>Pseudomonadati</taxon>
        <taxon>Pseudomonadota</taxon>
        <taxon>Gammaproteobacteria</taxon>
        <taxon>Lysobacterales</taxon>
        <taxon>Rhodanobacteraceae</taxon>
        <taxon>Dokdonella</taxon>
    </lineage>
</organism>
<dbReference type="SMART" id="SM00729">
    <property type="entry name" value="Elp3"/>
    <property type="match status" value="1"/>
</dbReference>
<keyword evidence="13" id="KW-1185">Reference proteome</keyword>
<evidence type="ECO:0000313" key="12">
    <source>
        <dbReference type="EMBL" id="MFC4821950.1"/>
    </source>
</evidence>
<dbReference type="InterPro" id="IPR006638">
    <property type="entry name" value="Elp3/MiaA/NifB-like_rSAM"/>
</dbReference>
<evidence type="ECO:0000256" key="7">
    <source>
        <dbReference type="ARBA" id="ARBA00023004"/>
    </source>
</evidence>
<evidence type="ECO:0000256" key="9">
    <source>
        <dbReference type="ARBA" id="ARBA00023186"/>
    </source>
</evidence>
<evidence type="ECO:0000256" key="5">
    <source>
        <dbReference type="ARBA" id="ARBA00022691"/>
    </source>
</evidence>
<protein>
    <recommendedName>
        <fullName evidence="3 10">Heme chaperone HemW</fullName>
    </recommendedName>
</protein>
<dbReference type="PANTHER" id="PTHR13932">
    <property type="entry name" value="COPROPORPHYRINIGEN III OXIDASE"/>
    <property type="match status" value="1"/>
</dbReference>
<dbReference type="CDD" id="cd01335">
    <property type="entry name" value="Radical_SAM"/>
    <property type="match status" value="1"/>
</dbReference>
<gene>
    <name evidence="12" type="primary">hemW</name>
    <name evidence="12" type="ORF">ACFO6Q_16625</name>
</gene>
<dbReference type="InterPro" id="IPR058240">
    <property type="entry name" value="rSAM_sf"/>
</dbReference>
<dbReference type="SFLD" id="SFLDS00029">
    <property type="entry name" value="Radical_SAM"/>
    <property type="match status" value="1"/>
</dbReference>
<proteinExistence type="inferred from homology"/>
<feature type="domain" description="Radical SAM core" evidence="11">
    <location>
        <begin position="2"/>
        <end position="239"/>
    </location>
</feature>
<dbReference type="SFLD" id="SFLDF00288">
    <property type="entry name" value="HemN-like__clustered_with_nucl"/>
    <property type="match status" value="1"/>
</dbReference>
<evidence type="ECO:0000256" key="10">
    <source>
        <dbReference type="RuleBase" id="RU364116"/>
    </source>
</evidence>
<comment type="caution">
    <text evidence="12">The sequence shown here is derived from an EMBL/GenBank/DDBJ whole genome shotgun (WGS) entry which is preliminary data.</text>
</comment>
<name>A0ABV9QX45_9GAMM</name>
<dbReference type="EMBL" id="JBHSHD010000012">
    <property type="protein sequence ID" value="MFC4821950.1"/>
    <property type="molecule type" value="Genomic_DNA"/>
</dbReference>
<evidence type="ECO:0000256" key="4">
    <source>
        <dbReference type="ARBA" id="ARBA00022617"/>
    </source>
</evidence>
<comment type="cofactor">
    <cofactor evidence="1">
        <name>[4Fe-4S] cluster</name>
        <dbReference type="ChEBI" id="CHEBI:49883"/>
    </cofactor>
</comment>
<evidence type="ECO:0000313" key="13">
    <source>
        <dbReference type="Proteomes" id="UP001595886"/>
    </source>
</evidence>
<keyword evidence="10" id="KW-0963">Cytoplasm</keyword>
<dbReference type="NCBIfam" id="TIGR00539">
    <property type="entry name" value="hemN_rel"/>
    <property type="match status" value="1"/>
</dbReference>
<keyword evidence="9 10" id="KW-0143">Chaperone</keyword>
<dbReference type="PANTHER" id="PTHR13932:SF5">
    <property type="entry name" value="RADICAL S-ADENOSYL METHIONINE DOMAIN-CONTAINING PROTEIN 1, MITOCHONDRIAL"/>
    <property type="match status" value="1"/>
</dbReference>
<comment type="subcellular location">
    <subcellularLocation>
        <location evidence="10">Cytoplasm</location>
    </subcellularLocation>
</comment>
<sequence>MPMIPPPLSLYVHIPWCVRKCPYCDFNSHERGGALPVDAYVEALLADLDRDLREHAAAIGARPLHSVFFGGGTPSLFAPQAIARILDGVAARITLPRDAEITLETNPGTVEHGRFDEYLSAGVNRISFGVQSFDDDKLRRLGRIHSAAEAERAVKLAQDSGLTNLNLDLMYALPEQTPDGAIADVEHAIALRPAHVSHYQLTLEPNTLFAAKPPPLPDEDSAWDMQEACQARLAAAGYAQYEVSAYAREGRACAHNLNYWRFGDYLGIGAGAHGKLGDARADSIVRTTKLKLPRSYLERAARGEAFGGANPVPAAERPFEFMLNALRLNVGVDADLFEARTGLPLTAIAAPLERARRRGWLVDDDTRLQPTADGRRLLNDLLQLFLGAT</sequence>